<dbReference type="SUPFAM" id="SSF53756">
    <property type="entry name" value="UDP-Glycosyltransferase/glycogen phosphorylase"/>
    <property type="match status" value="1"/>
</dbReference>
<evidence type="ECO:0000259" key="1">
    <source>
        <dbReference type="Pfam" id="PF00534"/>
    </source>
</evidence>
<gene>
    <name evidence="2" type="ORF">CQW49_19945</name>
</gene>
<keyword evidence="3" id="KW-1185">Reference proteome</keyword>
<dbReference type="InterPro" id="IPR050194">
    <property type="entry name" value="Glycosyltransferase_grp1"/>
</dbReference>
<keyword evidence="2" id="KW-0808">Transferase</keyword>
<organism evidence="2 3">
    <name type="scientific">Methylosinus trichosporium (strain ATCC 35070 / NCIMB 11131 / UNIQEM 75 / OB3b)</name>
    <dbReference type="NCBI Taxonomy" id="595536"/>
    <lineage>
        <taxon>Bacteria</taxon>
        <taxon>Pseudomonadati</taxon>
        <taxon>Pseudomonadota</taxon>
        <taxon>Alphaproteobacteria</taxon>
        <taxon>Hyphomicrobiales</taxon>
        <taxon>Methylocystaceae</taxon>
        <taxon>Methylosinus</taxon>
    </lineage>
</organism>
<feature type="domain" description="Glycosyl transferase family 1" evidence="1">
    <location>
        <begin position="322"/>
        <end position="477"/>
    </location>
</feature>
<sequence length="514" mass="56064">MLGRPVARRVGRAALHGLENLSGVDVGATLAIVVPSFEQRQRHLARCGGRRRGGFRLRRGAGWRSARDRRRAASVGHRERCVRRRRPECLCALSGARHRRALCGDLRFAGRRARRVPVDGARAKLTRLAVLASHPIQYQAPLFRALAQHVDLHVFFAFRSSPQAQAAAGFGELFEWDVDLLGGYRSSFLVNVAARPSSERFLGCDTPDIDRLLGAGRFDALLVMGWNLKCYAQGVLAARRRGVPVLVRGDSHLATPRSPGKRLGKAFVYPILLRSFDAALYVGELSRSYYRRYRYPEHRLHFSPHCVDTDWFAARATAEERERLRRRCGVSPNIRLVLFAGKLQALKRPLDLIEAVAALRRSGRSDIELLVAGEGEMRDAMTRCAASAGVPLHMLGFCNQTAMPSAYAAADCLVLPSSGETWGLVANEALACGAPIIVSDACGCAPDLATDPCVGRVYPMGDVARLAAAITQTFDLPRDVAAISRLSARYGVGAAAAGVVDALRSVAARRRAVS</sequence>
<name>A0A2D2D4E5_METT3</name>
<dbReference type="Gene3D" id="3.40.50.2000">
    <property type="entry name" value="Glycogen Phosphorylase B"/>
    <property type="match status" value="2"/>
</dbReference>
<accession>A0A2D2D4E5</accession>
<protein>
    <submittedName>
        <fullName evidence="2">Glycosyl transferase</fullName>
    </submittedName>
</protein>
<evidence type="ECO:0000313" key="3">
    <source>
        <dbReference type="Proteomes" id="UP000230709"/>
    </source>
</evidence>
<evidence type="ECO:0000313" key="2">
    <source>
        <dbReference type="EMBL" id="ATQ69901.1"/>
    </source>
</evidence>
<dbReference type="PANTHER" id="PTHR45947">
    <property type="entry name" value="SULFOQUINOVOSYL TRANSFERASE SQD2"/>
    <property type="match status" value="1"/>
</dbReference>
<dbReference type="AlphaFoldDB" id="A0A2D2D4E5"/>
<dbReference type="EMBL" id="CP023737">
    <property type="protein sequence ID" value="ATQ69901.1"/>
    <property type="molecule type" value="Genomic_DNA"/>
</dbReference>
<reference evidence="3" key="1">
    <citation type="submission" date="2017-10" db="EMBL/GenBank/DDBJ databases">
        <title>Completed PacBio SMRT sequence of Methylosinus trichosporium OB3b reveals presence of a third large plasmid.</title>
        <authorList>
            <person name="Charles T.C."/>
            <person name="Lynch M.D.J."/>
            <person name="Heil J.R."/>
            <person name="Cheng J."/>
        </authorList>
    </citation>
    <scope>NUCLEOTIDE SEQUENCE [LARGE SCALE GENOMIC DNA]</scope>
    <source>
        <strain evidence="3">OB3b</strain>
    </source>
</reference>
<dbReference type="GO" id="GO:0016757">
    <property type="term" value="F:glycosyltransferase activity"/>
    <property type="evidence" value="ECO:0007669"/>
    <property type="project" value="InterPro"/>
</dbReference>
<dbReference type="STRING" id="595536.GCA_000178815_01204"/>
<dbReference type="InterPro" id="IPR001296">
    <property type="entry name" value="Glyco_trans_1"/>
</dbReference>
<dbReference type="CDD" id="cd03801">
    <property type="entry name" value="GT4_PimA-like"/>
    <property type="match status" value="1"/>
</dbReference>
<dbReference type="Pfam" id="PF00534">
    <property type="entry name" value="Glycos_transf_1"/>
    <property type="match status" value="1"/>
</dbReference>
<dbReference type="KEGG" id="mtw:CQW49_19945"/>
<proteinExistence type="predicted"/>
<dbReference type="Proteomes" id="UP000230709">
    <property type="component" value="Chromosome"/>
</dbReference>
<dbReference type="PANTHER" id="PTHR45947:SF3">
    <property type="entry name" value="SULFOQUINOVOSYL TRANSFERASE SQD2"/>
    <property type="match status" value="1"/>
</dbReference>